<evidence type="ECO:0008006" key="5">
    <source>
        <dbReference type="Google" id="ProtNLM"/>
    </source>
</evidence>
<dbReference type="InterPro" id="IPR046746">
    <property type="entry name" value="Big_15"/>
</dbReference>
<proteinExistence type="predicted"/>
<evidence type="ECO:0000313" key="3">
    <source>
        <dbReference type="EMBL" id="MBC1779483.1"/>
    </source>
</evidence>
<dbReference type="InterPro" id="IPR012334">
    <property type="entry name" value="Pectin_lyas_fold"/>
</dbReference>
<dbReference type="InterPro" id="IPR024535">
    <property type="entry name" value="RHGA/B-epi-like_pectate_lyase"/>
</dbReference>
<reference evidence="3 4" key="1">
    <citation type="submission" date="2020-03" db="EMBL/GenBank/DDBJ databases">
        <title>Soil Listeria distribution.</title>
        <authorList>
            <person name="Liao J."/>
            <person name="Wiedmann M."/>
        </authorList>
    </citation>
    <scope>NUCLEOTIDE SEQUENCE [LARGE SCALE GENOMIC DNA]</scope>
    <source>
        <strain evidence="3 4">FSL L7-1017</strain>
    </source>
</reference>
<feature type="domain" description="Rhamnogalacturonase A/B/Epimerase-like pectate lyase" evidence="1">
    <location>
        <begin position="19"/>
        <end position="164"/>
    </location>
</feature>
<dbReference type="InterPro" id="IPR011050">
    <property type="entry name" value="Pectin_lyase_fold/virulence"/>
</dbReference>
<name>A0A7X0XRQ2_9LIST</name>
<evidence type="ECO:0000259" key="2">
    <source>
        <dbReference type="Pfam" id="PF20622"/>
    </source>
</evidence>
<dbReference type="EMBL" id="JAARUV010000004">
    <property type="protein sequence ID" value="MBC1779483.1"/>
    <property type="molecule type" value="Genomic_DNA"/>
</dbReference>
<gene>
    <name evidence="3" type="ORF">HCA46_11580</name>
</gene>
<organism evidence="3 4">
    <name type="scientific">Listeria booriae</name>
    <dbReference type="NCBI Taxonomy" id="1552123"/>
    <lineage>
        <taxon>Bacteria</taxon>
        <taxon>Bacillati</taxon>
        <taxon>Bacillota</taxon>
        <taxon>Bacilli</taxon>
        <taxon>Bacillales</taxon>
        <taxon>Listeriaceae</taxon>
        <taxon>Listeria</taxon>
    </lineage>
</organism>
<dbReference type="Pfam" id="PF12708">
    <property type="entry name" value="Pect-lyase_RHGA_epim"/>
    <property type="match status" value="1"/>
</dbReference>
<feature type="domain" description="Bacterial Ig" evidence="2">
    <location>
        <begin position="637"/>
        <end position="709"/>
    </location>
</feature>
<comment type="caution">
    <text evidence="3">The sequence shown here is derived from an EMBL/GenBank/DDBJ whole genome shotgun (WGS) entry which is preliminary data.</text>
</comment>
<dbReference type="Pfam" id="PF20622">
    <property type="entry name" value="Big_15"/>
    <property type="match status" value="1"/>
</dbReference>
<dbReference type="Proteomes" id="UP000547643">
    <property type="component" value="Unassembled WGS sequence"/>
</dbReference>
<dbReference type="Gene3D" id="2.160.20.10">
    <property type="entry name" value="Single-stranded right-handed beta-helix, Pectin lyase-like"/>
    <property type="match status" value="1"/>
</dbReference>
<sequence length="720" mass="79143">MTEEEFAEREERKKIKVNNVMDFGARGNGETDDTDAIQKAINDLYKYPVVGDGVYKYPTKEGKSVLIKEGGIVYFPAGHYVVTKPITITKAGITLEGETPTVSKIMPIGKLKEGSITYDNEVNGNAVFDFVYYSEDGMTGNRSFIRNIGIKNLGFNGMKIDKTTFIRILQPYDLCVFENLIFLNLRGTAVEAISAYSSEPHTEKEPKFVGQGLVLRDIHIDNSATILLNNKETGEATNKLLDRGRTQDATAPVIHLENINESSLTNVKIIACSGEVGDDGKLKLVKDAKGNVNTIPGHAARIGVLTEGCQGITIKESAFAQLKEPAIQIQRGTYGKQQTGLFHFIQGNTFEETIGGGVKIDGGKEPALEGGRKGVSEVTISENRFLGNSTSKYYYMLDNCDLVTIKDRCSVSIGKGALNTTVHAVDINRSEEELKILDEGTRSIIMGRKYNFSDQTDAYTFSTRVTPRRFTMPVIKKVDLLAEASQKIEGDMALVQSEESSELAVIKRFNLPAPINTDKAYSLRWVNMKDELLFKAEINNVKEFHATDSVIEGTYVGEISIKKIRATAIFLEGKLSKTLQKTVVLQTGALNSDNSFSIDTTSLGLDILNCTSFYIEGIDMYNNTQCFTEVPINFEASITVNPYSLKAPLYLTGTCTSLIKSFRLVTIDSTATPTQGGTISNGSFNFYANGKVVRGKVNILVGLDAMGNERGERVEIMIID</sequence>
<dbReference type="RefSeq" id="WP_185495294.1">
    <property type="nucleotide sequence ID" value="NZ_JAARUV010000004.1"/>
</dbReference>
<protein>
    <recommendedName>
        <fullName evidence="5">Pectate lyase superfamily protein domain-containing protein</fullName>
    </recommendedName>
</protein>
<dbReference type="SUPFAM" id="SSF51126">
    <property type="entry name" value="Pectin lyase-like"/>
    <property type="match status" value="1"/>
</dbReference>
<evidence type="ECO:0000259" key="1">
    <source>
        <dbReference type="Pfam" id="PF12708"/>
    </source>
</evidence>
<dbReference type="AlphaFoldDB" id="A0A7X0XRQ2"/>
<evidence type="ECO:0000313" key="4">
    <source>
        <dbReference type="Proteomes" id="UP000547643"/>
    </source>
</evidence>
<accession>A0A7X0XRQ2</accession>